<evidence type="ECO:0000313" key="2">
    <source>
        <dbReference type="Proteomes" id="UP000789860"/>
    </source>
</evidence>
<keyword evidence="2" id="KW-1185">Reference proteome</keyword>
<organism evidence="1 2">
    <name type="scientific">Scutellospora calospora</name>
    <dbReference type="NCBI Taxonomy" id="85575"/>
    <lineage>
        <taxon>Eukaryota</taxon>
        <taxon>Fungi</taxon>
        <taxon>Fungi incertae sedis</taxon>
        <taxon>Mucoromycota</taxon>
        <taxon>Glomeromycotina</taxon>
        <taxon>Glomeromycetes</taxon>
        <taxon>Diversisporales</taxon>
        <taxon>Gigasporaceae</taxon>
        <taxon>Scutellospora</taxon>
    </lineage>
</organism>
<evidence type="ECO:0000313" key="1">
    <source>
        <dbReference type="EMBL" id="CAG8434810.1"/>
    </source>
</evidence>
<dbReference type="EMBL" id="CAJVPM010000036">
    <property type="protein sequence ID" value="CAG8434810.1"/>
    <property type="molecule type" value="Genomic_DNA"/>
</dbReference>
<gene>
    <name evidence="1" type="ORF">SCALOS_LOCUS122</name>
</gene>
<sequence>MTYATRLLTRRQTQGNNKQNDDIKSNGVKRSKAIAKNGSNKGRSLRSSVNNSLNCTKKREDIGIKKVMVADILAIKSNDNEEYALLSYKDANLIPNWQPVRNLRNATALIEKFWRNQASQTCRLVNETDSSSNMVEDIDDNLKVIQTNNDGKTDDSKDFKI</sequence>
<accession>A0ACA9JU28</accession>
<proteinExistence type="predicted"/>
<protein>
    <submittedName>
        <fullName evidence="1">4193_t:CDS:1</fullName>
    </submittedName>
</protein>
<dbReference type="Proteomes" id="UP000789860">
    <property type="component" value="Unassembled WGS sequence"/>
</dbReference>
<reference evidence="1" key="1">
    <citation type="submission" date="2021-06" db="EMBL/GenBank/DDBJ databases">
        <authorList>
            <person name="Kallberg Y."/>
            <person name="Tangrot J."/>
            <person name="Rosling A."/>
        </authorList>
    </citation>
    <scope>NUCLEOTIDE SEQUENCE</scope>
    <source>
        <strain evidence="1">AU212A</strain>
    </source>
</reference>
<name>A0ACA9JU28_9GLOM</name>
<comment type="caution">
    <text evidence="1">The sequence shown here is derived from an EMBL/GenBank/DDBJ whole genome shotgun (WGS) entry which is preliminary data.</text>
</comment>